<dbReference type="Pfam" id="PF06886">
    <property type="entry name" value="TPX2"/>
    <property type="match status" value="1"/>
</dbReference>
<dbReference type="STRING" id="166423.A0A0N0BG03"/>
<evidence type="ECO:0000256" key="5">
    <source>
        <dbReference type="SAM" id="Coils"/>
    </source>
</evidence>
<keyword evidence="4" id="KW-0206">Cytoskeleton</keyword>
<evidence type="ECO:0000256" key="6">
    <source>
        <dbReference type="SAM" id="MobiDB-lite"/>
    </source>
</evidence>
<feature type="coiled-coil region" evidence="5">
    <location>
        <begin position="298"/>
        <end position="341"/>
    </location>
</feature>
<evidence type="ECO:0000256" key="1">
    <source>
        <dbReference type="ARBA" id="ARBA00004245"/>
    </source>
</evidence>
<evidence type="ECO:0000313" key="10">
    <source>
        <dbReference type="Proteomes" id="UP000053105"/>
    </source>
</evidence>
<keyword evidence="7" id="KW-0812">Transmembrane</keyword>
<evidence type="ECO:0000256" key="7">
    <source>
        <dbReference type="SAM" id="Phobius"/>
    </source>
</evidence>
<comment type="similarity">
    <text evidence="2">Belongs to the TPX2 family.</text>
</comment>
<proteinExistence type="inferred from homology"/>
<comment type="subcellular location">
    <subcellularLocation>
        <location evidence="1">Cytoplasm</location>
        <location evidence="1">Cytoskeleton</location>
    </subcellularLocation>
</comment>
<dbReference type="GO" id="GO:0005856">
    <property type="term" value="C:cytoskeleton"/>
    <property type="evidence" value="ECO:0007669"/>
    <property type="project" value="UniProtKB-SubCell"/>
</dbReference>
<dbReference type="EMBL" id="KQ435794">
    <property type="protein sequence ID" value="KOX73848.1"/>
    <property type="molecule type" value="Genomic_DNA"/>
</dbReference>
<dbReference type="Proteomes" id="UP000053105">
    <property type="component" value="Unassembled WGS sequence"/>
</dbReference>
<name>A0A0N0BG03_9HYME</name>
<sequence>MLTSSAYVNKKHAQTLTPIAYTKDNLKVPPRKLWQAKNEKPEFENDNWNTYRNTDKDEKWDVIESPQFIDFTNPPDIGDSFFNKFTAIHSTPNSNFANTKYSNTIANDNTLIASFNNISLSNIKYDDNDDEKTCVNSDNLQKQETEEYVVHSNNIKLEPEITKICNKVKKPQKIEVYPFTFDLREQYKQKQKQERLKKLLEEETKVKTFRAKPVPNFIKSRIKTTNNLHSNNENKENKLTNDKNKLTNNNLNQKVQKSDNYDKQIKNIEVWKKPPFIPCLTKKKLQLPKPPLLHTMIRAQERKQFDDTIKEKERLREEKRQMEIAAKKKQEEEEIALLRKKTVHKAQPIRKYIMSLPKVDKRPLTDPNLEAVVLVLVLTLYSVFFFLLPVLQAIPLNVYLQLWEVTVFIKQQLFEILLVKVLAKNFIEDI</sequence>
<feature type="domain" description="TPX2 C-terminal" evidence="8">
    <location>
        <begin position="293"/>
        <end position="365"/>
    </location>
</feature>
<evidence type="ECO:0000313" key="9">
    <source>
        <dbReference type="EMBL" id="KOX73848.1"/>
    </source>
</evidence>
<feature type="compositionally biased region" description="Basic and acidic residues" evidence="6">
    <location>
        <begin position="232"/>
        <end position="245"/>
    </location>
</feature>
<organism evidence="9 10">
    <name type="scientific">Melipona quadrifasciata</name>
    <dbReference type="NCBI Taxonomy" id="166423"/>
    <lineage>
        <taxon>Eukaryota</taxon>
        <taxon>Metazoa</taxon>
        <taxon>Ecdysozoa</taxon>
        <taxon>Arthropoda</taxon>
        <taxon>Hexapoda</taxon>
        <taxon>Insecta</taxon>
        <taxon>Pterygota</taxon>
        <taxon>Neoptera</taxon>
        <taxon>Endopterygota</taxon>
        <taxon>Hymenoptera</taxon>
        <taxon>Apocrita</taxon>
        <taxon>Aculeata</taxon>
        <taxon>Apoidea</taxon>
        <taxon>Anthophila</taxon>
        <taxon>Apidae</taxon>
        <taxon>Melipona</taxon>
    </lineage>
</organism>
<accession>A0A0N0BG03</accession>
<evidence type="ECO:0000259" key="8">
    <source>
        <dbReference type="Pfam" id="PF06886"/>
    </source>
</evidence>
<keyword evidence="7" id="KW-0472">Membrane</keyword>
<protein>
    <submittedName>
        <fullName evidence="9">Targeting protein for Xklp2</fullName>
    </submittedName>
</protein>
<dbReference type="AlphaFoldDB" id="A0A0N0BG03"/>
<feature type="transmembrane region" description="Helical" evidence="7">
    <location>
        <begin position="371"/>
        <end position="391"/>
    </location>
</feature>
<keyword evidence="10" id="KW-1185">Reference proteome</keyword>
<dbReference type="OrthoDB" id="1684416at2759"/>
<keyword evidence="5" id="KW-0175">Coiled coil</keyword>
<feature type="region of interest" description="Disordered" evidence="6">
    <location>
        <begin position="226"/>
        <end position="245"/>
    </location>
</feature>
<keyword evidence="3" id="KW-0963">Cytoplasm</keyword>
<evidence type="ECO:0000256" key="4">
    <source>
        <dbReference type="ARBA" id="ARBA00023212"/>
    </source>
</evidence>
<reference evidence="9 10" key="1">
    <citation type="submission" date="2015-07" db="EMBL/GenBank/DDBJ databases">
        <title>The genome of Melipona quadrifasciata.</title>
        <authorList>
            <person name="Pan H."/>
            <person name="Kapheim K."/>
        </authorList>
    </citation>
    <scope>NUCLEOTIDE SEQUENCE [LARGE SCALE GENOMIC DNA]</scope>
    <source>
        <strain evidence="9">0111107301</strain>
        <tissue evidence="9">Whole body</tissue>
    </source>
</reference>
<evidence type="ECO:0000256" key="2">
    <source>
        <dbReference type="ARBA" id="ARBA00005885"/>
    </source>
</evidence>
<evidence type="ECO:0000256" key="3">
    <source>
        <dbReference type="ARBA" id="ARBA00022490"/>
    </source>
</evidence>
<keyword evidence="7" id="KW-1133">Transmembrane helix</keyword>
<dbReference type="InterPro" id="IPR027329">
    <property type="entry name" value="TPX2_C"/>
</dbReference>
<gene>
    <name evidence="9" type="ORF">WN51_13926</name>
</gene>